<dbReference type="SUPFAM" id="SSF103088">
    <property type="entry name" value="OmpA-like"/>
    <property type="match status" value="1"/>
</dbReference>
<gene>
    <name evidence="6" type="ORF">FB476_0664</name>
</gene>
<reference evidence="6 7" key="1">
    <citation type="submission" date="2019-06" db="EMBL/GenBank/DDBJ databases">
        <title>Sequencing the genomes of 1000 actinobacteria strains.</title>
        <authorList>
            <person name="Klenk H.-P."/>
        </authorList>
    </citation>
    <scope>NUCLEOTIDE SEQUENCE [LARGE SCALE GENOMIC DNA]</scope>
    <source>
        <strain evidence="6 7">DSM 12362</strain>
    </source>
</reference>
<sequence length="353" mass="37444">MGRVTGWERRVARPATVAGAATALLLLGALGPVEAADRIPIADVFEITIPVDDGRGVAHYEGAIHGAYRTDDATVLYWSLRAAKDSGADLRTVFEHEDVDLVGGVLADPRSLDVLLPLRDDAGCLCTEADDLDPSQDPYTFQVMYTAFPRIPADTTAIDVDVDGRGTIVAGVPVSNILPAGQQRDRASVVLGRGWPAVPSEERVEQVAVRDPLDLVGRAGAGDGSVTTEGTGADRLVRFDADVLFAFDRSDLSAQAQQVLESAIAEIEAAGELGRIEVVGHTDGQGTAEHNQTLSVARARTVADAMRAALGEDLHVDVEGRGWDEPIATNDTEEGRAKNRRVTISYETAGGDR</sequence>
<dbReference type="InterPro" id="IPR006664">
    <property type="entry name" value="OMP_bac"/>
</dbReference>
<dbReference type="PANTHER" id="PTHR30329">
    <property type="entry name" value="STATOR ELEMENT OF FLAGELLAR MOTOR COMPLEX"/>
    <property type="match status" value="1"/>
</dbReference>
<comment type="subcellular location">
    <subcellularLocation>
        <location evidence="1">Cell outer membrane</location>
    </subcellularLocation>
</comment>
<dbReference type="Gene3D" id="3.30.1330.60">
    <property type="entry name" value="OmpA-like domain"/>
    <property type="match status" value="1"/>
</dbReference>
<evidence type="ECO:0000256" key="1">
    <source>
        <dbReference type="ARBA" id="ARBA00004442"/>
    </source>
</evidence>
<keyword evidence="7" id="KW-1185">Reference proteome</keyword>
<organism evidence="6 7">
    <name type="scientific">Ornithinimicrobium humiphilum</name>
    <dbReference type="NCBI Taxonomy" id="125288"/>
    <lineage>
        <taxon>Bacteria</taxon>
        <taxon>Bacillati</taxon>
        <taxon>Actinomycetota</taxon>
        <taxon>Actinomycetes</taxon>
        <taxon>Micrococcales</taxon>
        <taxon>Ornithinimicrobiaceae</taxon>
        <taxon>Ornithinimicrobium</taxon>
    </lineage>
</organism>
<dbReference type="CDD" id="cd07185">
    <property type="entry name" value="OmpA_C-like"/>
    <property type="match status" value="1"/>
</dbReference>
<dbReference type="Pfam" id="PF00691">
    <property type="entry name" value="OmpA"/>
    <property type="match status" value="1"/>
</dbReference>
<dbReference type="Proteomes" id="UP000315133">
    <property type="component" value="Unassembled WGS sequence"/>
</dbReference>
<evidence type="ECO:0000313" key="6">
    <source>
        <dbReference type="EMBL" id="TQM95814.1"/>
    </source>
</evidence>
<dbReference type="AlphaFoldDB" id="A0A543KL94"/>
<protein>
    <submittedName>
        <fullName evidence="6">OmpA family protein</fullName>
    </submittedName>
</protein>
<keyword evidence="2 4" id="KW-0472">Membrane</keyword>
<dbReference type="GO" id="GO:0009279">
    <property type="term" value="C:cell outer membrane"/>
    <property type="evidence" value="ECO:0007669"/>
    <property type="project" value="UniProtKB-SubCell"/>
</dbReference>
<dbReference type="PROSITE" id="PS51123">
    <property type="entry name" value="OMPA_2"/>
    <property type="match status" value="1"/>
</dbReference>
<comment type="caution">
    <text evidence="6">The sequence shown here is derived from an EMBL/GenBank/DDBJ whole genome shotgun (WGS) entry which is preliminary data.</text>
</comment>
<evidence type="ECO:0000256" key="4">
    <source>
        <dbReference type="PROSITE-ProRule" id="PRU00473"/>
    </source>
</evidence>
<name>A0A543KL94_9MICO</name>
<keyword evidence="3" id="KW-0998">Cell outer membrane</keyword>
<dbReference type="InterPro" id="IPR036737">
    <property type="entry name" value="OmpA-like_sf"/>
</dbReference>
<evidence type="ECO:0000256" key="3">
    <source>
        <dbReference type="ARBA" id="ARBA00023237"/>
    </source>
</evidence>
<dbReference type="PRINTS" id="PR01021">
    <property type="entry name" value="OMPADOMAIN"/>
</dbReference>
<dbReference type="InterPro" id="IPR050330">
    <property type="entry name" value="Bact_OuterMem_StrucFunc"/>
</dbReference>
<feature type="domain" description="OmpA-like" evidence="5">
    <location>
        <begin position="232"/>
        <end position="350"/>
    </location>
</feature>
<evidence type="ECO:0000259" key="5">
    <source>
        <dbReference type="PROSITE" id="PS51123"/>
    </source>
</evidence>
<evidence type="ECO:0000313" key="7">
    <source>
        <dbReference type="Proteomes" id="UP000315133"/>
    </source>
</evidence>
<accession>A0A543KL94</accession>
<dbReference type="InterPro" id="IPR006665">
    <property type="entry name" value="OmpA-like"/>
</dbReference>
<dbReference type="PANTHER" id="PTHR30329:SF21">
    <property type="entry name" value="LIPOPROTEIN YIAD-RELATED"/>
    <property type="match status" value="1"/>
</dbReference>
<dbReference type="EMBL" id="VFPU01000001">
    <property type="protein sequence ID" value="TQM95814.1"/>
    <property type="molecule type" value="Genomic_DNA"/>
</dbReference>
<evidence type="ECO:0000256" key="2">
    <source>
        <dbReference type="ARBA" id="ARBA00023136"/>
    </source>
</evidence>
<proteinExistence type="predicted"/>